<dbReference type="GO" id="GO:0000287">
    <property type="term" value="F:magnesium ion binding"/>
    <property type="evidence" value="ECO:0007669"/>
    <property type="project" value="UniProtKB-UniRule"/>
</dbReference>
<evidence type="ECO:0000313" key="12">
    <source>
        <dbReference type="EMBL" id="CAD2073618.1"/>
    </source>
</evidence>
<dbReference type="AlphaFoldDB" id="A0A6V7R9D8"/>
<dbReference type="Proteomes" id="UP000589351">
    <property type="component" value="Unassembled WGS sequence"/>
</dbReference>
<evidence type="ECO:0000256" key="11">
    <source>
        <dbReference type="HAMAP-Rule" id="MF_00228"/>
    </source>
</evidence>
<evidence type="ECO:0000256" key="1">
    <source>
        <dbReference type="ARBA" id="ARBA00001771"/>
    </source>
</evidence>
<keyword evidence="8 11" id="KW-0067">ATP-binding</keyword>
<dbReference type="Gene3D" id="3.40.1190.20">
    <property type="match status" value="1"/>
</dbReference>
<evidence type="ECO:0000256" key="10">
    <source>
        <dbReference type="ARBA" id="ARBA00022977"/>
    </source>
</evidence>
<dbReference type="PANTHER" id="PTHR20858">
    <property type="entry name" value="PHOSPHOMETHYLPYRIMIDINE KINASE"/>
    <property type="match status" value="1"/>
</dbReference>
<dbReference type="GO" id="GO:0009228">
    <property type="term" value="P:thiamine biosynthetic process"/>
    <property type="evidence" value="ECO:0007669"/>
    <property type="project" value="UniProtKB-KW"/>
</dbReference>
<dbReference type="EMBL" id="CAJEWD010000004">
    <property type="protein sequence ID" value="CAD2073618.1"/>
    <property type="molecule type" value="Genomic_DNA"/>
</dbReference>
<dbReference type="SUPFAM" id="SSF53613">
    <property type="entry name" value="Ribokinase-like"/>
    <property type="match status" value="1"/>
</dbReference>
<dbReference type="GO" id="GO:0005829">
    <property type="term" value="C:cytosol"/>
    <property type="evidence" value="ECO:0007669"/>
    <property type="project" value="TreeGrafter"/>
</dbReference>
<feature type="binding site" evidence="11">
    <location>
        <position position="185"/>
    </location>
    <ligand>
        <name>substrate</name>
    </ligand>
</feature>
<dbReference type="NCBIfam" id="NF006830">
    <property type="entry name" value="PRK09355.1"/>
    <property type="match status" value="1"/>
</dbReference>
<sequence length="256" mass="28115">MIDLVRRIKPLILCITNDVVKTDTANGLLALGASPIMSNEKRELKDIIQHAGGVLLNIGTASEEKIELYKKAAQYANEFKVPLVLDPVGYGASSFRKNLVDQLLESYEFSLVKGNASEMLALSGQMSQSKGVDSVETEKTSDIAKLVFQELKVPVLVTGEIDSYVDHEEQFIMKNGHFYQATITGSGCILGSFCAAFLAVDQSYEAVVKAISLYNIAAEKGAHLSGGPSQFRSQLIDEIYNFKENDFERKAVETFE</sequence>
<dbReference type="HAMAP" id="MF_00228">
    <property type="entry name" value="Thz_kinase"/>
    <property type="match status" value="1"/>
</dbReference>
<comment type="similarity">
    <text evidence="11">Belongs to the Thz kinase family.</text>
</comment>
<evidence type="ECO:0000256" key="7">
    <source>
        <dbReference type="ARBA" id="ARBA00022777"/>
    </source>
</evidence>
<keyword evidence="7 11" id="KW-0418">Kinase</keyword>
<evidence type="ECO:0000256" key="6">
    <source>
        <dbReference type="ARBA" id="ARBA00022741"/>
    </source>
</evidence>
<keyword evidence="6 11" id="KW-0547">Nucleotide-binding</keyword>
<keyword evidence="10 11" id="KW-0784">Thiamine biosynthesis</keyword>
<dbReference type="GO" id="GO:0008972">
    <property type="term" value="F:phosphomethylpyrimidine kinase activity"/>
    <property type="evidence" value="ECO:0007669"/>
    <property type="project" value="TreeGrafter"/>
</dbReference>
<feature type="binding site" evidence="11">
    <location>
        <position position="158"/>
    </location>
    <ligand>
        <name>ATP</name>
        <dbReference type="ChEBI" id="CHEBI:30616"/>
    </ligand>
</feature>
<dbReference type="RefSeq" id="WP_185125053.1">
    <property type="nucleotide sequence ID" value="NZ_CAJEWD010000004.1"/>
</dbReference>
<feature type="binding site" evidence="11">
    <location>
        <position position="37"/>
    </location>
    <ligand>
        <name>substrate</name>
    </ligand>
</feature>
<keyword evidence="5 11" id="KW-0479">Metal-binding</keyword>
<evidence type="ECO:0000256" key="5">
    <source>
        <dbReference type="ARBA" id="ARBA00022723"/>
    </source>
</evidence>
<dbReference type="EC" id="2.7.1.50" evidence="11"/>
<dbReference type="Pfam" id="PF02110">
    <property type="entry name" value="HK"/>
    <property type="match status" value="1"/>
</dbReference>
<dbReference type="InterPro" id="IPR029056">
    <property type="entry name" value="Ribokinase-like"/>
</dbReference>
<comment type="pathway">
    <text evidence="3 11">Cofactor biosynthesis; thiamine diphosphate biosynthesis; 4-methyl-5-(2-phosphoethyl)-thiazole from 5-(2-hydroxyethyl)-4-methylthiazole: step 1/1.</text>
</comment>
<keyword evidence="13" id="KW-1185">Reference proteome</keyword>
<keyword evidence="4 11" id="KW-0808">Transferase</keyword>
<dbReference type="GO" id="GO:0004417">
    <property type="term" value="F:hydroxyethylthiazole kinase activity"/>
    <property type="evidence" value="ECO:0007669"/>
    <property type="project" value="UniProtKB-UniRule"/>
</dbReference>
<evidence type="ECO:0000256" key="9">
    <source>
        <dbReference type="ARBA" id="ARBA00022842"/>
    </source>
</evidence>
<name>A0A6V7R9D8_9STAP</name>
<gene>
    <name evidence="11 12" type="primary">thiM</name>
    <name evidence="12" type="ORF">JEODO184_00504</name>
</gene>
<evidence type="ECO:0000256" key="3">
    <source>
        <dbReference type="ARBA" id="ARBA00004868"/>
    </source>
</evidence>
<comment type="caution">
    <text evidence="12">The sequence shown here is derived from an EMBL/GenBank/DDBJ whole genome shotgun (WGS) entry which is preliminary data.</text>
</comment>
<organism evidence="12 13">
    <name type="scientific">Jeotgalicoccus meleagridis</name>
    <dbReference type="NCBI Taxonomy" id="2759181"/>
    <lineage>
        <taxon>Bacteria</taxon>
        <taxon>Bacillati</taxon>
        <taxon>Bacillota</taxon>
        <taxon>Bacilli</taxon>
        <taxon>Bacillales</taxon>
        <taxon>Staphylococcaceae</taxon>
        <taxon>Jeotgalicoccus</taxon>
    </lineage>
</organism>
<dbReference type="GO" id="GO:0008902">
    <property type="term" value="F:hydroxymethylpyrimidine kinase activity"/>
    <property type="evidence" value="ECO:0007669"/>
    <property type="project" value="TreeGrafter"/>
</dbReference>
<comment type="cofactor">
    <cofactor evidence="2 11">
        <name>Mg(2+)</name>
        <dbReference type="ChEBI" id="CHEBI:18420"/>
    </cofactor>
</comment>
<dbReference type="PANTHER" id="PTHR20858:SF17">
    <property type="entry name" value="HYDROXYMETHYLPYRIMIDINE_PHOSPHOMETHYLPYRIMIDINE KINASE THI20-RELATED"/>
    <property type="match status" value="1"/>
</dbReference>
<evidence type="ECO:0000313" key="13">
    <source>
        <dbReference type="Proteomes" id="UP000589351"/>
    </source>
</evidence>
<proteinExistence type="inferred from homology"/>
<protein>
    <recommendedName>
        <fullName evidence="11">Hydroxyethylthiazole kinase</fullName>
        <ecNumber evidence="11">2.7.1.50</ecNumber>
    </recommendedName>
    <alternativeName>
        <fullName evidence="11">4-methyl-5-beta-hydroxyethylthiazole kinase</fullName>
        <shortName evidence="11">TH kinase</shortName>
        <shortName evidence="11">Thz kinase</shortName>
    </alternativeName>
</protein>
<reference evidence="12 13" key="1">
    <citation type="submission" date="2020-07" db="EMBL/GenBank/DDBJ databases">
        <authorList>
            <person name="Criscuolo A."/>
        </authorList>
    </citation>
    <scope>NUCLEOTIDE SEQUENCE [LARGE SCALE GENOMIC DNA]</scope>
    <source>
        <strain evidence="12">CIP111649</strain>
    </source>
</reference>
<dbReference type="InterPro" id="IPR000417">
    <property type="entry name" value="Hyethyz_kinase"/>
</dbReference>
<dbReference type="CDD" id="cd01170">
    <property type="entry name" value="THZ_kinase"/>
    <property type="match status" value="1"/>
</dbReference>
<dbReference type="UniPathway" id="UPA00060">
    <property type="reaction ID" value="UER00139"/>
</dbReference>
<comment type="function">
    <text evidence="11">Catalyzes the phosphorylation of the hydroxyl group of 4-methyl-5-beta-hydroxyethylthiazole (THZ).</text>
</comment>
<dbReference type="GO" id="GO:0005524">
    <property type="term" value="F:ATP binding"/>
    <property type="evidence" value="ECO:0007669"/>
    <property type="project" value="UniProtKB-UniRule"/>
</dbReference>
<comment type="catalytic activity">
    <reaction evidence="1 11">
        <text>5-(2-hydroxyethyl)-4-methylthiazole + ATP = 4-methyl-5-(2-phosphooxyethyl)-thiazole + ADP + H(+)</text>
        <dbReference type="Rhea" id="RHEA:24212"/>
        <dbReference type="ChEBI" id="CHEBI:15378"/>
        <dbReference type="ChEBI" id="CHEBI:17957"/>
        <dbReference type="ChEBI" id="CHEBI:30616"/>
        <dbReference type="ChEBI" id="CHEBI:58296"/>
        <dbReference type="ChEBI" id="CHEBI:456216"/>
        <dbReference type="EC" id="2.7.1.50"/>
    </reaction>
</comment>
<evidence type="ECO:0000256" key="4">
    <source>
        <dbReference type="ARBA" id="ARBA00022679"/>
    </source>
</evidence>
<evidence type="ECO:0000256" key="2">
    <source>
        <dbReference type="ARBA" id="ARBA00001946"/>
    </source>
</evidence>
<keyword evidence="9 11" id="KW-0460">Magnesium</keyword>
<accession>A0A6V7R9D8</accession>
<dbReference type="GO" id="GO:0009229">
    <property type="term" value="P:thiamine diphosphate biosynthetic process"/>
    <property type="evidence" value="ECO:0007669"/>
    <property type="project" value="UniProtKB-UniRule"/>
</dbReference>
<feature type="binding site" evidence="11">
    <location>
        <position position="113"/>
    </location>
    <ligand>
        <name>ATP</name>
        <dbReference type="ChEBI" id="CHEBI:30616"/>
    </ligand>
</feature>
<evidence type="ECO:0000256" key="8">
    <source>
        <dbReference type="ARBA" id="ARBA00022840"/>
    </source>
</evidence>
<dbReference type="PRINTS" id="PR01099">
    <property type="entry name" value="HYETHTZKNASE"/>
</dbReference>
<dbReference type="PIRSF" id="PIRSF000513">
    <property type="entry name" value="Thz_kinase"/>
    <property type="match status" value="1"/>
</dbReference>